<name>A0ABR1DLI4_NECAM</name>
<evidence type="ECO:0000313" key="1">
    <source>
        <dbReference type="EMBL" id="KAK6750811.1"/>
    </source>
</evidence>
<protein>
    <submittedName>
        <fullName evidence="1">Uncharacterized protein</fullName>
    </submittedName>
</protein>
<reference evidence="1 2" key="1">
    <citation type="submission" date="2023-08" db="EMBL/GenBank/DDBJ databases">
        <title>A Necator americanus chromosomal reference genome.</title>
        <authorList>
            <person name="Ilik V."/>
            <person name="Petrzelkova K.J."/>
            <person name="Pardy F."/>
            <person name="Fuh T."/>
            <person name="Niatou-Singa F.S."/>
            <person name="Gouil Q."/>
            <person name="Baker L."/>
            <person name="Ritchie M.E."/>
            <person name="Jex A.R."/>
            <person name="Gazzola D."/>
            <person name="Li H."/>
            <person name="Toshio Fujiwara R."/>
            <person name="Zhan B."/>
            <person name="Aroian R.V."/>
            <person name="Pafco B."/>
            <person name="Schwarz E.M."/>
        </authorList>
    </citation>
    <scope>NUCLEOTIDE SEQUENCE [LARGE SCALE GENOMIC DNA]</scope>
    <source>
        <strain evidence="1 2">Aroian</strain>
        <tissue evidence="1">Whole animal</tissue>
    </source>
</reference>
<comment type="caution">
    <text evidence="1">The sequence shown here is derived from an EMBL/GenBank/DDBJ whole genome shotgun (WGS) entry which is preliminary data.</text>
</comment>
<evidence type="ECO:0000313" key="2">
    <source>
        <dbReference type="Proteomes" id="UP001303046"/>
    </source>
</evidence>
<keyword evidence="2" id="KW-1185">Reference proteome</keyword>
<dbReference type="Proteomes" id="UP001303046">
    <property type="component" value="Unassembled WGS sequence"/>
</dbReference>
<sequence>MTLRYETCSCVGYTFPVREESPLKSGADPKRAEALKAAALKKRSRRFHTEEKGFACEAIRNSWISRKNGSAELAETDFFPRSIKFAQHPFRLVEA</sequence>
<accession>A0ABR1DLI4</accession>
<dbReference type="EMBL" id="JAVFWL010000004">
    <property type="protein sequence ID" value="KAK6750811.1"/>
    <property type="molecule type" value="Genomic_DNA"/>
</dbReference>
<proteinExistence type="predicted"/>
<organism evidence="1 2">
    <name type="scientific">Necator americanus</name>
    <name type="common">Human hookworm</name>
    <dbReference type="NCBI Taxonomy" id="51031"/>
    <lineage>
        <taxon>Eukaryota</taxon>
        <taxon>Metazoa</taxon>
        <taxon>Ecdysozoa</taxon>
        <taxon>Nematoda</taxon>
        <taxon>Chromadorea</taxon>
        <taxon>Rhabditida</taxon>
        <taxon>Rhabditina</taxon>
        <taxon>Rhabditomorpha</taxon>
        <taxon>Strongyloidea</taxon>
        <taxon>Ancylostomatidae</taxon>
        <taxon>Bunostominae</taxon>
        <taxon>Necator</taxon>
    </lineage>
</organism>
<gene>
    <name evidence="1" type="primary">Necator_chrIV.g15946</name>
    <name evidence="1" type="ORF">RB195_002651</name>
</gene>